<reference evidence="4" key="1">
    <citation type="journal article" date="2017" name="Nature">
        <title>The sunflower genome provides insights into oil metabolism, flowering and Asterid evolution.</title>
        <authorList>
            <person name="Badouin H."/>
            <person name="Gouzy J."/>
            <person name="Grassa C.J."/>
            <person name="Murat F."/>
            <person name="Staton S.E."/>
            <person name="Cottret L."/>
            <person name="Lelandais-Briere C."/>
            <person name="Owens G.L."/>
            <person name="Carrere S."/>
            <person name="Mayjonade B."/>
            <person name="Legrand L."/>
            <person name="Gill N."/>
            <person name="Kane N.C."/>
            <person name="Bowers J.E."/>
            <person name="Hubner S."/>
            <person name="Bellec A."/>
            <person name="Berard A."/>
            <person name="Berges H."/>
            <person name="Blanchet N."/>
            <person name="Boniface M.C."/>
            <person name="Brunel D."/>
            <person name="Catrice O."/>
            <person name="Chaidir N."/>
            <person name="Claudel C."/>
            <person name="Donnadieu C."/>
            <person name="Faraut T."/>
            <person name="Fievet G."/>
            <person name="Helmstetter N."/>
            <person name="King M."/>
            <person name="Knapp S.J."/>
            <person name="Lai Z."/>
            <person name="Le Paslier M.C."/>
            <person name="Lippi Y."/>
            <person name="Lorenzon L."/>
            <person name="Mandel J.R."/>
            <person name="Marage G."/>
            <person name="Marchand G."/>
            <person name="Marquand E."/>
            <person name="Bret-Mestries E."/>
            <person name="Morien E."/>
            <person name="Nambeesan S."/>
            <person name="Nguyen T."/>
            <person name="Pegot-Espagnet P."/>
            <person name="Pouilly N."/>
            <person name="Raftis F."/>
            <person name="Sallet E."/>
            <person name="Schiex T."/>
            <person name="Thomas J."/>
            <person name="Vandecasteele C."/>
            <person name="Vares D."/>
            <person name="Vear F."/>
            <person name="Vautrin S."/>
            <person name="Crespi M."/>
            <person name="Mangin B."/>
            <person name="Burke J.M."/>
            <person name="Salse J."/>
            <person name="Munos S."/>
            <person name="Vincourt P."/>
            <person name="Rieseberg L.H."/>
            <person name="Langlade N.B."/>
        </authorList>
    </citation>
    <scope>NUCLEOTIDE SEQUENCE [LARGE SCALE GENOMIC DNA]</scope>
    <source>
        <strain evidence="4">cv. SF193</strain>
    </source>
</reference>
<feature type="region of interest" description="Disordered" evidence="2">
    <location>
        <begin position="1"/>
        <end position="21"/>
    </location>
</feature>
<evidence type="ECO:0000256" key="1">
    <source>
        <dbReference type="SAM" id="Coils"/>
    </source>
</evidence>
<feature type="region of interest" description="Disordered" evidence="2">
    <location>
        <begin position="288"/>
        <end position="502"/>
    </location>
</feature>
<feature type="compositionally biased region" description="Acidic residues" evidence="2">
    <location>
        <begin position="319"/>
        <end position="329"/>
    </location>
</feature>
<feature type="compositionally biased region" description="Polar residues" evidence="2">
    <location>
        <begin position="483"/>
        <end position="500"/>
    </location>
</feature>
<feature type="compositionally biased region" description="Polar residues" evidence="2">
    <location>
        <begin position="416"/>
        <end position="429"/>
    </location>
</feature>
<keyword evidence="1" id="KW-0175">Coiled coil</keyword>
<accession>A0A251TLJ3</accession>
<feature type="compositionally biased region" description="Basic residues" evidence="2">
    <location>
        <begin position="398"/>
        <end position="413"/>
    </location>
</feature>
<evidence type="ECO:0000313" key="3">
    <source>
        <dbReference type="EMBL" id="OTG10851.1"/>
    </source>
</evidence>
<feature type="compositionally biased region" description="Basic and acidic residues" evidence="2">
    <location>
        <begin position="362"/>
        <end position="382"/>
    </location>
</feature>
<feature type="compositionally biased region" description="Acidic residues" evidence="2">
    <location>
        <begin position="348"/>
        <end position="358"/>
    </location>
</feature>
<evidence type="ECO:0000256" key="2">
    <source>
        <dbReference type="SAM" id="MobiDB-lite"/>
    </source>
</evidence>
<gene>
    <name evidence="3" type="ORF">HannXRQ_Chr10g0292271</name>
</gene>
<protein>
    <submittedName>
        <fullName evidence="3">Uncharacterized protein</fullName>
    </submittedName>
</protein>
<keyword evidence="4" id="KW-1185">Reference proteome</keyword>
<dbReference type="EMBL" id="CM007899">
    <property type="protein sequence ID" value="OTG10851.1"/>
    <property type="molecule type" value="Genomic_DNA"/>
</dbReference>
<sequence length="655" mass="73997">MLMAPKTQKRKPATKRTDKSEVEIMSEPRHNQVAYLDPEDKLNEYKGITKWLRESRINHAITHQTTVYKSLIKAFWDSAEVVEVDGTEMIRGRVNDQDVVVSVEILNTVLQLGDDPEAPYSVPLKCQQGCLLRMKCTGDILGKQLNKSSLPLRYKFLLHVLIQCLSNRRSGYDVANNDLVGLMVALILNKPFNISKYIFANMKENLRRTGSVTGGSKFWMYPRFLQMIMNVQHPNLPKEDNDVLKVDVMNETSLRILRACRAKSYKESDPPRKLFGFLGNNAYVAPENDKWRHDNSESDDEEPTLNKKIKDKFGKKSESDDDESDDEGGGDGGNVGASVGAASAPGGDDAESGSDDNPPEPGYEHFIDERGIRQLRRICSDRDPDEDYVSSDNESEKARKKRVAIQRKKKSRKTIGESQAQPSSTQPSEPVQEAEVNPQFAFSAEEAAVMTTSLSETAQPPPTTTSATETPVVPPPVEPQQAGTSSSLRQQSEAHQQSSTHRVRLFSELNPDEKVEFLFSQLQVAAGQINRHSEIIRSNLQTNIAQQLQINTLKETVQKQQAEIERLRAENVQLRAADNARGIEMNRQKEQSTLLLQNVDKLSGKYDDITKWYDSRNKHIADNVKHMTSTYEMTRKRVNTLWHERCKAQEVLRKA</sequence>
<proteinExistence type="predicted"/>
<dbReference type="InParanoid" id="A0A251TLJ3"/>
<dbReference type="AlphaFoldDB" id="A0A251TLJ3"/>
<evidence type="ECO:0000313" key="4">
    <source>
        <dbReference type="Proteomes" id="UP000215914"/>
    </source>
</evidence>
<name>A0A251TLJ3_HELAN</name>
<feature type="coiled-coil region" evidence="1">
    <location>
        <begin position="543"/>
        <end position="577"/>
    </location>
</feature>
<dbReference type="Proteomes" id="UP000215914">
    <property type="component" value="Chromosome 10"/>
</dbReference>
<organism evidence="3 4">
    <name type="scientific">Helianthus annuus</name>
    <name type="common">Common sunflower</name>
    <dbReference type="NCBI Taxonomy" id="4232"/>
    <lineage>
        <taxon>Eukaryota</taxon>
        <taxon>Viridiplantae</taxon>
        <taxon>Streptophyta</taxon>
        <taxon>Embryophyta</taxon>
        <taxon>Tracheophyta</taxon>
        <taxon>Spermatophyta</taxon>
        <taxon>Magnoliopsida</taxon>
        <taxon>eudicotyledons</taxon>
        <taxon>Gunneridae</taxon>
        <taxon>Pentapetalae</taxon>
        <taxon>asterids</taxon>
        <taxon>campanulids</taxon>
        <taxon>Asterales</taxon>
        <taxon>Asteraceae</taxon>
        <taxon>Asteroideae</taxon>
        <taxon>Heliantheae alliance</taxon>
        <taxon>Heliantheae</taxon>
        <taxon>Helianthus</taxon>
    </lineage>
</organism>
<feature type="compositionally biased region" description="Low complexity" evidence="2">
    <location>
        <begin position="336"/>
        <end position="347"/>
    </location>
</feature>